<reference evidence="2" key="1">
    <citation type="submission" date="2021-06" db="EMBL/GenBank/DDBJ databases">
        <authorList>
            <person name="Kallberg Y."/>
            <person name="Tangrot J."/>
            <person name="Rosling A."/>
        </authorList>
    </citation>
    <scope>NUCLEOTIDE SEQUENCE</scope>
    <source>
        <strain evidence="2">IN212</strain>
    </source>
</reference>
<sequence length="112" mass="13088">MELKFDEIKKKNKSDEYNDELQSKRKKKRPLYPIHTQAVFTLQESSESATNSTVDENQILLEEDNEDNDCEVLDDETISIQAPQVVQNSPHIIGRGRQFKCRFMNSIEKKQN</sequence>
<proteinExistence type="predicted"/>
<name>A0A9N8VZZ3_9GLOM</name>
<evidence type="ECO:0000313" key="3">
    <source>
        <dbReference type="Proteomes" id="UP000789396"/>
    </source>
</evidence>
<dbReference type="Proteomes" id="UP000789396">
    <property type="component" value="Unassembled WGS sequence"/>
</dbReference>
<dbReference type="OrthoDB" id="10497948at2759"/>
<comment type="caution">
    <text evidence="2">The sequence shown here is derived from an EMBL/GenBank/DDBJ whole genome shotgun (WGS) entry which is preliminary data.</text>
</comment>
<dbReference type="EMBL" id="CAJVPZ010000536">
    <property type="protein sequence ID" value="CAG8468519.1"/>
    <property type="molecule type" value="Genomic_DNA"/>
</dbReference>
<accession>A0A9N8VZZ3</accession>
<feature type="region of interest" description="Disordered" evidence="1">
    <location>
        <begin position="1"/>
        <end position="28"/>
    </location>
</feature>
<organism evidence="2 3">
    <name type="scientific">Racocetra fulgida</name>
    <dbReference type="NCBI Taxonomy" id="60492"/>
    <lineage>
        <taxon>Eukaryota</taxon>
        <taxon>Fungi</taxon>
        <taxon>Fungi incertae sedis</taxon>
        <taxon>Mucoromycota</taxon>
        <taxon>Glomeromycotina</taxon>
        <taxon>Glomeromycetes</taxon>
        <taxon>Diversisporales</taxon>
        <taxon>Gigasporaceae</taxon>
        <taxon>Racocetra</taxon>
    </lineage>
</organism>
<feature type="compositionally biased region" description="Basic and acidic residues" evidence="1">
    <location>
        <begin position="1"/>
        <end position="16"/>
    </location>
</feature>
<keyword evidence="3" id="KW-1185">Reference proteome</keyword>
<gene>
    <name evidence="2" type="ORF">RFULGI_LOCUS1009</name>
</gene>
<evidence type="ECO:0000313" key="2">
    <source>
        <dbReference type="EMBL" id="CAG8468519.1"/>
    </source>
</evidence>
<dbReference type="AlphaFoldDB" id="A0A9N8VZZ3"/>
<protein>
    <submittedName>
        <fullName evidence="2">7012_t:CDS:1</fullName>
    </submittedName>
</protein>
<evidence type="ECO:0000256" key="1">
    <source>
        <dbReference type="SAM" id="MobiDB-lite"/>
    </source>
</evidence>